<dbReference type="InterPro" id="IPR002938">
    <property type="entry name" value="FAD-bd"/>
</dbReference>
<comment type="caution">
    <text evidence="4">The sequence shown here is derived from an EMBL/GenBank/DDBJ whole genome shotgun (WGS) entry which is preliminary data.</text>
</comment>
<dbReference type="RefSeq" id="WP_153415458.1">
    <property type="nucleotide sequence ID" value="NZ_WEGK01000022.1"/>
</dbReference>
<dbReference type="Proteomes" id="UP000438448">
    <property type="component" value="Unassembled WGS sequence"/>
</dbReference>
<dbReference type="AlphaFoldDB" id="A0A7K0DEJ0"/>
<proteinExistence type="predicted"/>
<dbReference type="EMBL" id="WEGK01000022">
    <property type="protein sequence ID" value="MQY23702.1"/>
    <property type="molecule type" value="Genomic_DNA"/>
</dbReference>
<protein>
    <submittedName>
        <fullName evidence="4">FAD-dependent urate hydroxylase</fullName>
        <ecNumber evidence="4">1.14.13.113</ecNumber>
    </submittedName>
</protein>
<evidence type="ECO:0000256" key="1">
    <source>
        <dbReference type="ARBA" id="ARBA00023002"/>
    </source>
</evidence>
<feature type="domain" description="FAD-binding" evidence="3">
    <location>
        <begin position="7"/>
        <end position="166"/>
    </location>
</feature>
<dbReference type="PANTHER" id="PTHR13789">
    <property type="entry name" value="MONOOXYGENASE"/>
    <property type="match status" value="1"/>
</dbReference>
<dbReference type="EC" id="1.14.13.113" evidence="4"/>
<accession>A0A7K0DEJ0</accession>
<name>A0A7K0DEJ0_9NOCA</name>
<organism evidence="4 5">
    <name type="scientific">Nocardia macrotermitis</name>
    <dbReference type="NCBI Taxonomy" id="2585198"/>
    <lineage>
        <taxon>Bacteria</taxon>
        <taxon>Bacillati</taxon>
        <taxon>Actinomycetota</taxon>
        <taxon>Actinomycetes</taxon>
        <taxon>Mycobacteriales</taxon>
        <taxon>Nocardiaceae</taxon>
        <taxon>Nocardia</taxon>
    </lineage>
</organism>
<keyword evidence="2" id="KW-0503">Monooxygenase</keyword>
<dbReference type="SUPFAM" id="SSF51905">
    <property type="entry name" value="FAD/NAD(P)-binding domain"/>
    <property type="match status" value="1"/>
</dbReference>
<keyword evidence="5" id="KW-1185">Reference proteome</keyword>
<dbReference type="InterPro" id="IPR050493">
    <property type="entry name" value="FAD-dep_Monooxygenase_BioMet"/>
</dbReference>
<dbReference type="PANTHER" id="PTHR13789:SF309">
    <property type="entry name" value="PUTATIVE (AFU_ORTHOLOGUE AFUA_6G14510)-RELATED"/>
    <property type="match status" value="1"/>
</dbReference>
<dbReference type="InterPro" id="IPR036188">
    <property type="entry name" value="FAD/NAD-bd_sf"/>
</dbReference>
<feature type="domain" description="FAD-binding" evidence="3">
    <location>
        <begin position="279"/>
        <end position="343"/>
    </location>
</feature>
<dbReference type="Gene3D" id="3.50.50.60">
    <property type="entry name" value="FAD/NAD(P)-binding domain"/>
    <property type="match status" value="1"/>
</dbReference>
<sequence>MSAIRSALIIGGGIAGPVAATALRMAGIESRVFEAYPGPAYNIGSTLGFAANGLAALDVIGAGDAVRRVSMPIHHQVMSLGHKQIEMPALPGVEALQIVERSDLHRALHDHAVCAGVDFSYDKRLVSVDEHADGVTAHFADGTSATADILIGADGIKSQVRTLIDPNAPAANYTGLLGFGASVECSVQVPPDTMYFTFGKNAYYLYSAMPDGRIGWGANLPHPEYLSAAQAREIPNEQWLRTLREVYGQDTPGGEFARNTTPEELVVIGGLHIMPPVPNWYRGRMVLVGDAVHAPSNSTGQGASQAIESALQLARCLRDFADPATAFATYERIRRPRVERIAARGAKINHGKTMGPVMRRMMPVLMPLAAKAMKLEETMRREQSYVIDWDAPVNEQAELITA</sequence>
<dbReference type="GO" id="GO:0071949">
    <property type="term" value="F:FAD binding"/>
    <property type="evidence" value="ECO:0007669"/>
    <property type="project" value="InterPro"/>
</dbReference>
<dbReference type="OrthoDB" id="9782160at2"/>
<dbReference type="GO" id="GO:0102099">
    <property type="term" value="F:FAD-dependent urate hydroxylase activity"/>
    <property type="evidence" value="ECO:0007669"/>
    <property type="project" value="UniProtKB-EC"/>
</dbReference>
<dbReference type="PRINTS" id="PR00420">
    <property type="entry name" value="RNGMNOXGNASE"/>
</dbReference>
<reference evidence="4 5" key="1">
    <citation type="submission" date="2019-10" db="EMBL/GenBank/DDBJ databases">
        <title>Nocardia macrotermitis sp. nov. and Nocardia aurantia sp. nov., isolated from the gut of fungus growing-termite Macrotermes natalensis.</title>
        <authorList>
            <person name="Benndorf R."/>
            <person name="Schwitalla J."/>
            <person name="Martin K."/>
            <person name="De Beer W."/>
            <person name="Kaster A.-K."/>
            <person name="Vollmers J."/>
            <person name="Poulsen M."/>
            <person name="Beemelmanns C."/>
        </authorList>
    </citation>
    <scope>NUCLEOTIDE SEQUENCE [LARGE SCALE GENOMIC DNA]</scope>
    <source>
        <strain evidence="4 5">RB20</strain>
    </source>
</reference>
<evidence type="ECO:0000256" key="2">
    <source>
        <dbReference type="ARBA" id="ARBA00023033"/>
    </source>
</evidence>
<dbReference type="Pfam" id="PF01494">
    <property type="entry name" value="FAD_binding_3"/>
    <property type="match status" value="2"/>
</dbReference>
<evidence type="ECO:0000313" key="5">
    <source>
        <dbReference type="Proteomes" id="UP000438448"/>
    </source>
</evidence>
<keyword evidence="1 4" id="KW-0560">Oxidoreductase</keyword>
<evidence type="ECO:0000259" key="3">
    <source>
        <dbReference type="Pfam" id="PF01494"/>
    </source>
</evidence>
<gene>
    <name evidence="4" type="primary">hpxO_3</name>
    <name evidence="4" type="ORF">NRB20_68330</name>
</gene>
<evidence type="ECO:0000313" key="4">
    <source>
        <dbReference type="EMBL" id="MQY23702.1"/>
    </source>
</evidence>